<name>A0AAN9XU42_PSOTE</name>
<sequence>MTQKEGAQWMNLSKEVYKEAKIAEESKLKMKSCLNVANAESGMRRRERDKARADALQWRKSSEHENRVRNEKELNEELVTNYRVIMDENKELIYQLSQQYETIEKFQQEHNDASYYLRRAE</sequence>
<proteinExistence type="predicted"/>
<reference evidence="1 2" key="1">
    <citation type="submission" date="2024-01" db="EMBL/GenBank/DDBJ databases">
        <title>The genomes of 5 underutilized Papilionoideae crops provide insights into root nodulation and disease resistanc.</title>
        <authorList>
            <person name="Jiang F."/>
        </authorList>
    </citation>
    <scope>NUCLEOTIDE SEQUENCE [LARGE SCALE GENOMIC DNA]</scope>
    <source>
        <strain evidence="1">DUOXIRENSHENG_FW03</strain>
        <tissue evidence="1">Leaves</tissue>
    </source>
</reference>
<dbReference type="EMBL" id="JAYMYS010000002">
    <property type="protein sequence ID" value="KAK7407574.1"/>
    <property type="molecule type" value="Genomic_DNA"/>
</dbReference>
<protein>
    <submittedName>
        <fullName evidence="1">Uncharacterized protein</fullName>
    </submittedName>
</protein>
<keyword evidence="2" id="KW-1185">Reference proteome</keyword>
<evidence type="ECO:0000313" key="1">
    <source>
        <dbReference type="EMBL" id="KAK7407574.1"/>
    </source>
</evidence>
<dbReference type="AlphaFoldDB" id="A0AAN9XU42"/>
<accession>A0AAN9XU42</accession>
<evidence type="ECO:0000313" key="2">
    <source>
        <dbReference type="Proteomes" id="UP001386955"/>
    </source>
</evidence>
<organism evidence="1 2">
    <name type="scientific">Psophocarpus tetragonolobus</name>
    <name type="common">Winged bean</name>
    <name type="synonym">Dolichos tetragonolobus</name>
    <dbReference type="NCBI Taxonomy" id="3891"/>
    <lineage>
        <taxon>Eukaryota</taxon>
        <taxon>Viridiplantae</taxon>
        <taxon>Streptophyta</taxon>
        <taxon>Embryophyta</taxon>
        <taxon>Tracheophyta</taxon>
        <taxon>Spermatophyta</taxon>
        <taxon>Magnoliopsida</taxon>
        <taxon>eudicotyledons</taxon>
        <taxon>Gunneridae</taxon>
        <taxon>Pentapetalae</taxon>
        <taxon>rosids</taxon>
        <taxon>fabids</taxon>
        <taxon>Fabales</taxon>
        <taxon>Fabaceae</taxon>
        <taxon>Papilionoideae</taxon>
        <taxon>50 kb inversion clade</taxon>
        <taxon>NPAAA clade</taxon>
        <taxon>indigoferoid/millettioid clade</taxon>
        <taxon>Phaseoleae</taxon>
        <taxon>Psophocarpus</taxon>
    </lineage>
</organism>
<gene>
    <name evidence="1" type="ORF">VNO78_09527</name>
</gene>
<comment type="caution">
    <text evidence="1">The sequence shown here is derived from an EMBL/GenBank/DDBJ whole genome shotgun (WGS) entry which is preliminary data.</text>
</comment>
<dbReference type="Proteomes" id="UP001386955">
    <property type="component" value="Unassembled WGS sequence"/>
</dbReference>